<proteinExistence type="predicted"/>
<reference evidence="1 2" key="1">
    <citation type="submission" date="2019-03" db="EMBL/GenBank/DDBJ databases">
        <title>Draft Genome Sequence of Desulfosporosinus fructosivorans Strain 63.6F, Isolated from Marine Sediment in the Baltic Sea.</title>
        <authorList>
            <person name="Hausmann B."/>
            <person name="Vandieken V."/>
            <person name="Pjevac P."/>
            <person name="Schreck K."/>
            <person name="Herbold C.W."/>
            <person name="Loy A."/>
        </authorList>
    </citation>
    <scope>NUCLEOTIDE SEQUENCE [LARGE SCALE GENOMIC DNA]</scope>
    <source>
        <strain evidence="1 2">63.6F</strain>
    </source>
</reference>
<dbReference type="Pfam" id="PF09719">
    <property type="entry name" value="C_GCAxxG_C_C"/>
    <property type="match status" value="1"/>
</dbReference>
<comment type="caution">
    <text evidence="1">The sequence shown here is derived from an EMBL/GenBank/DDBJ whole genome shotgun (WGS) entry which is preliminary data.</text>
</comment>
<dbReference type="AlphaFoldDB" id="A0A4Z0R3Y5"/>
<dbReference type="OrthoDB" id="5459103at2"/>
<dbReference type="InterPro" id="IPR010181">
    <property type="entry name" value="CGCAxxGCC_motif"/>
</dbReference>
<evidence type="ECO:0000313" key="1">
    <source>
        <dbReference type="EMBL" id="TGE37274.1"/>
    </source>
</evidence>
<dbReference type="Proteomes" id="UP000298460">
    <property type="component" value="Unassembled WGS sequence"/>
</dbReference>
<keyword evidence="2" id="KW-1185">Reference proteome</keyword>
<accession>A0A4Z0R3Y5</accession>
<dbReference type="EMBL" id="SPQQ01000005">
    <property type="protein sequence ID" value="TGE37274.1"/>
    <property type="molecule type" value="Genomic_DNA"/>
</dbReference>
<gene>
    <name evidence="1" type="ORF">E4K67_15590</name>
</gene>
<evidence type="ECO:0000313" key="2">
    <source>
        <dbReference type="Proteomes" id="UP000298460"/>
    </source>
</evidence>
<name>A0A4Z0R3Y5_9FIRM</name>
<protein>
    <submittedName>
        <fullName evidence="1">Redox-active protein</fullName>
    </submittedName>
</protein>
<sequence>MQYMEFINYKVHSYYWNDDLNCAITSLLTLSEIYNINLCSQIVNAGIGMPGAGGYGAQCGLVSGALMFIGILGKEKSLEFRDIVNTCYEFAKGFEIEFGSLDCRVLRPQGFKPENPPHLCEEMTKKAIMFTLNYLNSLKKIDD</sequence>
<organism evidence="1 2">
    <name type="scientific">Desulfosporosinus fructosivorans</name>
    <dbReference type="NCBI Taxonomy" id="2018669"/>
    <lineage>
        <taxon>Bacteria</taxon>
        <taxon>Bacillati</taxon>
        <taxon>Bacillota</taxon>
        <taxon>Clostridia</taxon>
        <taxon>Eubacteriales</taxon>
        <taxon>Desulfitobacteriaceae</taxon>
        <taxon>Desulfosporosinus</taxon>
    </lineage>
</organism>